<sequence>MALFEKRYTNKVLLDDTEKLISVIENARTIDGHTEYVIRTQRGPLPDKSWRVSRRYNDFIQLNAALSASGLDLSLPPKKIIGNMEPDFIAQRQIALQCEPDKAFGLPKKFEYFELTCGRQPTLDLECKQTE</sequence>
<dbReference type="GO" id="GO:0043271">
    <property type="term" value="P:negative regulation of monoatomic ion transport"/>
    <property type="evidence" value="ECO:0007669"/>
    <property type="project" value="TreeGrafter"/>
</dbReference>
<dbReference type="PROSITE" id="PS50195">
    <property type="entry name" value="PX"/>
    <property type="match status" value="1"/>
</dbReference>
<dbReference type="GO" id="GO:0005770">
    <property type="term" value="C:late endosome"/>
    <property type="evidence" value="ECO:0007669"/>
    <property type="project" value="TreeGrafter"/>
</dbReference>
<keyword evidence="5" id="KW-1185">Reference proteome</keyword>
<comment type="subcellular location">
    <subcellularLocation>
        <location evidence="1">Cytoplasm</location>
    </subcellularLocation>
</comment>
<name>A0A154NZ94_DUFNO</name>
<dbReference type="InterPro" id="IPR001683">
    <property type="entry name" value="PX_dom"/>
</dbReference>
<keyword evidence="4" id="KW-0808">Transferase</keyword>
<dbReference type="GO" id="GO:0005886">
    <property type="term" value="C:plasma membrane"/>
    <property type="evidence" value="ECO:0007669"/>
    <property type="project" value="TreeGrafter"/>
</dbReference>
<evidence type="ECO:0000313" key="4">
    <source>
        <dbReference type="EMBL" id="KZC04957.1"/>
    </source>
</evidence>
<gene>
    <name evidence="4" type="ORF">WN55_09756</name>
</gene>
<organism evidence="4 5">
    <name type="scientific">Dufourea novaeangliae</name>
    <name type="common">Sweat bee</name>
    <dbReference type="NCBI Taxonomy" id="178035"/>
    <lineage>
        <taxon>Eukaryota</taxon>
        <taxon>Metazoa</taxon>
        <taxon>Ecdysozoa</taxon>
        <taxon>Arthropoda</taxon>
        <taxon>Hexapoda</taxon>
        <taxon>Insecta</taxon>
        <taxon>Pterygota</taxon>
        <taxon>Neoptera</taxon>
        <taxon>Endopterygota</taxon>
        <taxon>Hymenoptera</taxon>
        <taxon>Apocrita</taxon>
        <taxon>Aculeata</taxon>
        <taxon>Apoidea</taxon>
        <taxon>Anthophila</taxon>
        <taxon>Halictidae</taxon>
        <taxon>Rophitinae</taxon>
        <taxon>Dufourea</taxon>
    </lineage>
</organism>
<dbReference type="GO" id="GO:0045022">
    <property type="term" value="P:early endosome to late endosome transport"/>
    <property type="evidence" value="ECO:0007669"/>
    <property type="project" value="TreeGrafter"/>
</dbReference>
<dbReference type="InterPro" id="IPR051837">
    <property type="entry name" value="SortingNexin/PXDomain-PKLike"/>
</dbReference>
<dbReference type="InterPro" id="IPR036871">
    <property type="entry name" value="PX_dom_sf"/>
</dbReference>
<dbReference type="SUPFAM" id="SSF64268">
    <property type="entry name" value="PX domain"/>
    <property type="match status" value="1"/>
</dbReference>
<evidence type="ECO:0000313" key="5">
    <source>
        <dbReference type="Proteomes" id="UP000076502"/>
    </source>
</evidence>
<protein>
    <submittedName>
        <fullName evidence="4">PX domain-containing protein kinase-like protein</fullName>
    </submittedName>
</protein>
<dbReference type="PANTHER" id="PTHR22999:SF40">
    <property type="entry name" value="PX DOMAIN-CONTAINING PROTEIN KINASE-LIKE PROTEIN"/>
    <property type="match status" value="1"/>
</dbReference>
<accession>A0A154NZ94</accession>
<dbReference type="Proteomes" id="UP000076502">
    <property type="component" value="Unassembled WGS sequence"/>
</dbReference>
<evidence type="ECO:0000256" key="2">
    <source>
        <dbReference type="ARBA" id="ARBA00022490"/>
    </source>
</evidence>
<feature type="domain" description="PX" evidence="3">
    <location>
        <begin position="14"/>
        <end position="131"/>
    </location>
</feature>
<evidence type="ECO:0000256" key="1">
    <source>
        <dbReference type="ARBA" id="ARBA00004496"/>
    </source>
</evidence>
<evidence type="ECO:0000259" key="3">
    <source>
        <dbReference type="PROSITE" id="PS50195"/>
    </source>
</evidence>
<dbReference type="GO" id="GO:0005769">
    <property type="term" value="C:early endosome"/>
    <property type="evidence" value="ECO:0007669"/>
    <property type="project" value="TreeGrafter"/>
</dbReference>
<dbReference type="OrthoDB" id="41200at2759"/>
<dbReference type="AlphaFoldDB" id="A0A154NZ94"/>
<dbReference type="GO" id="GO:0008333">
    <property type="term" value="P:endosome to lysosome transport"/>
    <property type="evidence" value="ECO:0007669"/>
    <property type="project" value="TreeGrafter"/>
</dbReference>
<dbReference type="GO" id="GO:0035091">
    <property type="term" value="F:phosphatidylinositol binding"/>
    <property type="evidence" value="ECO:0007669"/>
    <property type="project" value="InterPro"/>
</dbReference>
<proteinExistence type="predicted"/>
<dbReference type="PANTHER" id="PTHR22999">
    <property type="entry name" value="PX SERINE/THREONINE KINASE PXK"/>
    <property type="match status" value="1"/>
</dbReference>
<dbReference type="EMBL" id="KQ434783">
    <property type="protein sequence ID" value="KZC04957.1"/>
    <property type="molecule type" value="Genomic_DNA"/>
</dbReference>
<dbReference type="Gene3D" id="3.30.1520.10">
    <property type="entry name" value="Phox-like domain"/>
    <property type="match status" value="1"/>
</dbReference>
<dbReference type="GO" id="GO:0016301">
    <property type="term" value="F:kinase activity"/>
    <property type="evidence" value="ECO:0007669"/>
    <property type="project" value="UniProtKB-KW"/>
</dbReference>
<dbReference type="Pfam" id="PF00787">
    <property type="entry name" value="PX"/>
    <property type="match status" value="1"/>
</dbReference>
<keyword evidence="2" id="KW-0963">Cytoplasm</keyword>
<keyword evidence="4" id="KW-0418">Kinase</keyword>
<dbReference type="GO" id="GO:0006622">
    <property type="term" value="P:protein targeting to lysosome"/>
    <property type="evidence" value="ECO:0007669"/>
    <property type="project" value="TreeGrafter"/>
</dbReference>
<dbReference type="STRING" id="178035.A0A154NZ94"/>
<reference evidence="4 5" key="1">
    <citation type="submission" date="2015-07" db="EMBL/GenBank/DDBJ databases">
        <title>The genome of Dufourea novaeangliae.</title>
        <authorList>
            <person name="Pan H."/>
            <person name="Kapheim K."/>
        </authorList>
    </citation>
    <scope>NUCLEOTIDE SEQUENCE [LARGE SCALE GENOMIC DNA]</scope>
    <source>
        <strain evidence="4">0120121106</strain>
        <tissue evidence="4">Whole body</tissue>
    </source>
</reference>